<evidence type="ECO:0000313" key="2">
    <source>
        <dbReference type="Proteomes" id="UP001189429"/>
    </source>
</evidence>
<proteinExistence type="predicted"/>
<feature type="non-terminal residue" evidence="1">
    <location>
        <position position="1"/>
    </location>
</feature>
<sequence length="244" mass="25873">RLRIACDSARSCPSFLTAESATPAVIAGGPLLGDWWGWGLANQGRRDFLFRVEWCIFVYENDPTFWLIFDARGSSAMFAGPDCAPLAAAQSPGVVGPRESERLCVAQGDVACCFYKFMLPEHLREAFGLPAVPWSALPAAAPRRVGPCPAEWMVRLRLRVVPMGWSEGPSPANCVPRSPVGPGHGDSLICIDNFAALATMQVEADSRLQRVLSAVAEAGIDAGPGPLGSPLLGFELGAPGGAPR</sequence>
<dbReference type="EMBL" id="CAUYUJ010017668">
    <property type="protein sequence ID" value="CAK0876819.1"/>
    <property type="molecule type" value="Genomic_DNA"/>
</dbReference>
<evidence type="ECO:0000313" key="1">
    <source>
        <dbReference type="EMBL" id="CAK0876819.1"/>
    </source>
</evidence>
<organism evidence="1 2">
    <name type="scientific">Prorocentrum cordatum</name>
    <dbReference type="NCBI Taxonomy" id="2364126"/>
    <lineage>
        <taxon>Eukaryota</taxon>
        <taxon>Sar</taxon>
        <taxon>Alveolata</taxon>
        <taxon>Dinophyceae</taxon>
        <taxon>Prorocentrales</taxon>
        <taxon>Prorocentraceae</taxon>
        <taxon>Prorocentrum</taxon>
    </lineage>
</organism>
<comment type="caution">
    <text evidence="1">The sequence shown here is derived from an EMBL/GenBank/DDBJ whole genome shotgun (WGS) entry which is preliminary data.</text>
</comment>
<keyword evidence="2" id="KW-1185">Reference proteome</keyword>
<name>A0ABN9VTI2_9DINO</name>
<accession>A0ABN9VTI2</accession>
<dbReference type="Proteomes" id="UP001189429">
    <property type="component" value="Unassembled WGS sequence"/>
</dbReference>
<gene>
    <name evidence="1" type="ORF">PCOR1329_LOCUS61036</name>
</gene>
<protein>
    <submittedName>
        <fullName evidence="1">Uncharacterized protein</fullName>
    </submittedName>
</protein>
<reference evidence="1" key="1">
    <citation type="submission" date="2023-10" db="EMBL/GenBank/DDBJ databases">
        <authorList>
            <person name="Chen Y."/>
            <person name="Shah S."/>
            <person name="Dougan E. K."/>
            <person name="Thang M."/>
            <person name="Chan C."/>
        </authorList>
    </citation>
    <scope>NUCLEOTIDE SEQUENCE [LARGE SCALE GENOMIC DNA]</scope>
</reference>
<feature type="non-terminal residue" evidence="1">
    <location>
        <position position="244"/>
    </location>
</feature>